<comment type="caution">
    <text evidence="1">The sequence shown here is derived from an EMBL/GenBank/DDBJ whole genome shotgun (WGS) entry which is preliminary data.</text>
</comment>
<evidence type="ECO:0000313" key="1">
    <source>
        <dbReference type="EMBL" id="MBD2705313.1"/>
    </source>
</evidence>
<name>A0A927AVQ5_9BACT</name>
<dbReference type="EMBL" id="JACWZY010000051">
    <property type="protein sequence ID" value="MBD2705313.1"/>
    <property type="molecule type" value="Genomic_DNA"/>
</dbReference>
<reference evidence="1" key="1">
    <citation type="submission" date="2020-09" db="EMBL/GenBank/DDBJ databases">
        <authorList>
            <person name="Kim M.K."/>
        </authorList>
    </citation>
    <scope>NUCLEOTIDE SEQUENCE</scope>
    <source>
        <strain evidence="1">BT702</strain>
    </source>
</reference>
<organism evidence="1 2">
    <name type="scientific">Spirosoma profusum</name>
    <dbReference type="NCBI Taxonomy" id="2771354"/>
    <lineage>
        <taxon>Bacteria</taxon>
        <taxon>Pseudomonadati</taxon>
        <taxon>Bacteroidota</taxon>
        <taxon>Cytophagia</taxon>
        <taxon>Cytophagales</taxon>
        <taxon>Cytophagaceae</taxon>
        <taxon>Spirosoma</taxon>
    </lineage>
</organism>
<dbReference type="Proteomes" id="UP000598820">
    <property type="component" value="Unassembled WGS sequence"/>
</dbReference>
<gene>
    <name evidence="1" type="ORF">IC229_32140</name>
</gene>
<dbReference type="RefSeq" id="WP_190892603.1">
    <property type="nucleotide sequence ID" value="NZ_JACWZY010000051.1"/>
</dbReference>
<protein>
    <submittedName>
        <fullName evidence="1">Uncharacterized protein</fullName>
    </submittedName>
</protein>
<proteinExistence type="predicted"/>
<keyword evidence="2" id="KW-1185">Reference proteome</keyword>
<evidence type="ECO:0000313" key="2">
    <source>
        <dbReference type="Proteomes" id="UP000598820"/>
    </source>
</evidence>
<sequence>MTDFTKDQLPDLINRLDLFVNYLVKTIHDSDNKDEQHKLRLISYETSALLLLLESLQE</sequence>
<accession>A0A927AVQ5</accession>
<dbReference type="AlphaFoldDB" id="A0A927AVQ5"/>